<dbReference type="EMBL" id="JAMBOL010000027">
    <property type="protein sequence ID" value="MCM3716061.1"/>
    <property type="molecule type" value="Genomic_DNA"/>
</dbReference>
<proteinExistence type="predicted"/>
<evidence type="ECO:0008006" key="3">
    <source>
        <dbReference type="Google" id="ProtNLM"/>
    </source>
</evidence>
<keyword evidence="2" id="KW-1185">Reference proteome</keyword>
<organism evidence="1 2">
    <name type="scientific">Halalkalibacter oceani</name>
    <dbReference type="NCBI Taxonomy" id="1653776"/>
    <lineage>
        <taxon>Bacteria</taxon>
        <taxon>Bacillati</taxon>
        <taxon>Bacillota</taxon>
        <taxon>Bacilli</taxon>
        <taxon>Bacillales</taxon>
        <taxon>Bacillaceae</taxon>
        <taxon>Halalkalibacter</taxon>
    </lineage>
</organism>
<dbReference type="RefSeq" id="WP_251224740.1">
    <property type="nucleotide sequence ID" value="NZ_JAMBOL010000027.1"/>
</dbReference>
<comment type="caution">
    <text evidence="1">The sequence shown here is derived from an EMBL/GenBank/DDBJ whole genome shotgun (WGS) entry which is preliminary data.</text>
</comment>
<sequence length="113" mass="13242">MVNITVENIFSIFLERLDDEGIWFMLALRRASQPLLKDKLKDEVNRLYLENNMNDGDEKLLVTSRYILDKYTERLVGAGLVNVTEIGKARLYSLSQLGEEFLEFNKRKRIDNN</sequence>
<dbReference type="Proteomes" id="UP001139179">
    <property type="component" value="Unassembled WGS sequence"/>
</dbReference>
<gene>
    <name evidence="1" type="ORF">M3202_18575</name>
</gene>
<evidence type="ECO:0000313" key="2">
    <source>
        <dbReference type="Proteomes" id="UP001139179"/>
    </source>
</evidence>
<accession>A0A9X2IQP0</accession>
<name>A0A9X2IQP0_9BACI</name>
<evidence type="ECO:0000313" key="1">
    <source>
        <dbReference type="EMBL" id="MCM3716061.1"/>
    </source>
</evidence>
<reference evidence="1" key="1">
    <citation type="submission" date="2022-05" db="EMBL/GenBank/DDBJ databases">
        <title>Comparative Genomics of Spacecraft Associated Microbes.</title>
        <authorList>
            <person name="Tran M.T."/>
            <person name="Wright A."/>
            <person name="Seuylemezian A."/>
            <person name="Eisen J."/>
            <person name="Coil D."/>
        </authorList>
    </citation>
    <scope>NUCLEOTIDE SEQUENCE</scope>
    <source>
        <strain evidence="1">214.1.1</strain>
    </source>
</reference>
<protein>
    <recommendedName>
        <fullName evidence="3">DNA-binding protein</fullName>
    </recommendedName>
</protein>
<dbReference type="AlphaFoldDB" id="A0A9X2IQP0"/>